<dbReference type="PANTHER" id="PTHR14226">
    <property type="entry name" value="NEUROPATHY TARGET ESTERASE/SWISS CHEESE D.MELANOGASTER"/>
    <property type="match status" value="1"/>
</dbReference>
<gene>
    <name evidence="7" type="ORF">LMG27198_24530</name>
</gene>
<dbReference type="PROSITE" id="PS51257">
    <property type="entry name" value="PROKAR_LIPOPROTEIN"/>
    <property type="match status" value="1"/>
</dbReference>
<evidence type="ECO:0000256" key="2">
    <source>
        <dbReference type="ARBA" id="ARBA00022963"/>
    </source>
</evidence>
<dbReference type="PROSITE" id="PS51635">
    <property type="entry name" value="PNPLA"/>
    <property type="match status" value="1"/>
</dbReference>
<keyword evidence="8" id="KW-1185">Reference proteome</keyword>
<name>A0A9W6GUU4_9HYPH</name>
<feature type="active site" description="Proton acceptor" evidence="4">
    <location>
        <position position="162"/>
    </location>
</feature>
<feature type="short sequence motif" description="GXGXXG" evidence="4">
    <location>
        <begin position="11"/>
        <end position="16"/>
    </location>
</feature>
<evidence type="ECO:0000313" key="8">
    <source>
        <dbReference type="Proteomes" id="UP001144323"/>
    </source>
</evidence>
<feature type="region of interest" description="Disordered" evidence="5">
    <location>
        <begin position="268"/>
        <end position="290"/>
    </location>
</feature>
<feature type="domain" description="PNPLA" evidence="6">
    <location>
        <begin position="7"/>
        <end position="175"/>
    </location>
</feature>
<dbReference type="Pfam" id="PF01734">
    <property type="entry name" value="Patatin"/>
    <property type="match status" value="1"/>
</dbReference>
<dbReference type="InterPro" id="IPR050301">
    <property type="entry name" value="NTE"/>
</dbReference>
<protein>
    <submittedName>
        <fullName evidence="7">Hypothetical patatin-like protein</fullName>
    </submittedName>
</protein>
<dbReference type="InterPro" id="IPR016035">
    <property type="entry name" value="Acyl_Trfase/lysoPLipase"/>
</dbReference>
<evidence type="ECO:0000313" key="7">
    <source>
        <dbReference type="EMBL" id="GLI93461.1"/>
    </source>
</evidence>
<dbReference type="PANTHER" id="PTHR14226:SF57">
    <property type="entry name" value="BLR7027 PROTEIN"/>
    <property type="match status" value="1"/>
</dbReference>
<dbReference type="Proteomes" id="UP001144323">
    <property type="component" value="Unassembled WGS sequence"/>
</dbReference>
<reference evidence="7" key="1">
    <citation type="journal article" date="2023" name="Int. J. Syst. Evol. Microbiol.">
        <title>Methylocystis iwaonis sp. nov., a type II methane-oxidizing bacterium from surface soil of a rice paddy field in Japan, and emended description of the genus Methylocystis (ex Whittenbury et al. 1970) Bowman et al. 1993.</title>
        <authorList>
            <person name="Kaise H."/>
            <person name="Sawadogo J.B."/>
            <person name="Alam M.S."/>
            <person name="Ueno C."/>
            <person name="Dianou D."/>
            <person name="Shinjo R."/>
            <person name="Asakawa S."/>
        </authorList>
    </citation>
    <scope>NUCLEOTIDE SEQUENCE</scope>
    <source>
        <strain evidence="7">LMG27198</strain>
    </source>
</reference>
<dbReference type="RefSeq" id="WP_281803282.1">
    <property type="nucleotide sequence ID" value="NZ_BSEC01000001.1"/>
</dbReference>
<proteinExistence type="predicted"/>
<feature type="compositionally biased region" description="Basic residues" evidence="5">
    <location>
        <begin position="279"/>
        <end position="290"/>
    </location>
</feature>
<accession>A0A9W6GUU4</accession>
<dbReference type="Gene3D" id="3.40.1090.10">
    <property type="entry name" value="Cytosolic phospholipase A2 catalytic domain"/>
    <property type="match status" value="2"/>
</dbReference>
<feature type="short sequence motif" description="GXSXG" evidence="4">
    <location>
        <begin position="38"/>
        <end position="42"/>
    </location>
</feature>
<keyword evidence="2 4" id="KW-0442">Lipid degradation</keyword>
<dbReference type="SUPFAM" id="SSF52151">
    <property type="entry name" value="FabD/lysophospholipase-like"/>
    <property type="match status" value="1"/>
</dbReference>
<dbReference type="EMBL" id="BSEC01000001">
    <property type="protein sequence ID" value="GLI93461.1"/>
    <property type="molecule type" value="Genomic_DNA"/>
</dbReference>
<sequence>MAGRTAFVLAGGGSLGCVQAGMLRALVEAGERPDFLVGSSVGALNACYFAAYPDATGVERLSKIWTGLRRRDVFPLSLATALAVLRRRDYVVDPAPLRRLVESALPYGRLEEAALPVHLVATDMQGVAALLSQGPAVEAIMASAAVPGVFPAVDIDGAALMDGAVAAHTPLAAAASLGADRIVILPTGYACDLHAPPSGAVARALHAVTLLIAWQLIRDIERLSPEIELRLVPALCPLDVSPYDFSMAAPLIERATRATRQWITEGGLHTPASPAQLSPHHHRHEAGRAH</sequence>
<evidence type="ECO:0000256" key="3">
    <source>
        <dbReference type="ARBA" id="ARBA00023098"/>
    </source>
</evidence>
<dbReference type="GO" id="GO:0016042">
    <property type="term" value="P:lipid catabolic process"/>
    <property type="evidence" value="ECO:0007669"/>
    <property type="project" value="UniProtKB-UniRule"/>
</dbReference>
<keyword evidence="3 4" id="KW-0443">Lipid metabolism</keyword>
<feature type="active site" description="Nucleophile" evidence="4">
    <location>
        <position position="40"/>
    </location>
</feature>
<dbReference type="InterPro" id="IPR002641">
    <property type="entry name" value="PNPLA_dom"/>
</dbReference>
<comment type="caution">
    <text evidence="7">The sequence shown here is derived from an EMBL/GenBank/DDBJ whole genome shotgun (WGS) entry which is preliminary data.</text>
</comment>
<dbReference type="GO" id="GO:0016787">
    <property type="term" value="F:hydrolase activity"/>
    <property type="evidence" value="ECO:0007669"/>
    <property type="project" value="UniProtKB-UniRule"/>
</dbReference>
<keyword evidence="1 4" id="KW-0378">Hydrolase</keyword>
<organism evidence="7 8">
    <name type="scientific">Methylocystis echinoides</name>
    <dbReference type="NCBI Taxonomy" id="29468"/>
    <lineage>
        <taxon>Bacteria</taxon>
        <taxon>Pseudomonadati</taxon>
        <taxon>Pseudomonadota</taxon>
        <taxon>Alphaproteobacteria</taxon>
        <taxon>Hyphomicrobiales</taxon>
        <taxon>Methylocystaceae</taxon>
        <taxon>Methylocystis</taxon>
    </lineage>
</organism>
<evidence type="ECO:0000256" key="4">
    <source>
        <dbReference type="PROSITE-ProRule" id="PRU01161"/>
    </source>
</evidence>
<feature type="short sequence motif" description="DGA/G" evidence="4">
    <location>
        <begin position="162"/>
        <end position="164"/>
    </location>
</feature>
<evidence type="ECO:0000259" key="6">
    <source>
        <dbReference type="PROSITE" id="PS51635"/>
    </source>
</evidence>
<dbReference type="AlphaFoldDB" id="A0A9W6GUU4"/>
<evidence type="ECO:0000256" key="5">
    <source>
        <dbReference type="SAM" id="MobiDB-lite"/>
    </source>
</evidence>
<evidence type="ECO:0000256" key="1">
    <source>
        <dbReference type="ARBA" id="ARBA00022801"/>
    </source>
</evidence>